<dbReference type="SUPFAM" id="SSF52266">
    <property type="entry name" value="SGNH hydrolase"/>
    <property type="match status" value="1"/>
</dbReference>
<dbReference type="InterPro" id="IPR013830">
    <property type="entry name" value="SGNH_hydro"/>
</dbReference>
<dbReference type="EMBL" id="JAPDNS010000001">
    <property type="protein sequence ID" value="MCW3483515.1"/>
    <property type="molecule type" value="Genomic_DNA"/>
</dbReference>
<dbReference type="Gene3D" id="3.40.50.1110">
    <property type="entry name" value="SGNH hydrolase"/>
    <property type="match status" value="1"/>
</dbReference>
<dbReference type="Pfam" id="PF14606">
    <property type="entry name" value="Lipase_GDSL_3"/>
    <property type="match status" value="1"/>
</dbReference>
<feature type="chain" id="PRO_5046979786" evidence="1">
    <location>
        <begin position="25"/>
        <end position="367"/>
    </location>
</feature>
<evidence type="ECO:0000313" key="4">
    <source>
        <dbReference type="EMBL" id="MCW3483515.1"/>
    </source>
</evidence>
<name>A0ABT3IHS6_9BACT</name>
<organism evidence="4 5">
    <name type="scientific">Chitinophaga nivalis</name>
    <dbReference type="NCBI Taxonomy" id="2991709"/>
    <lineage>
        <taxon>Bacteria</taxon>
        <taxon>Pseudomonadati</taxon>
        <taxon>Bacteroidota</taxon>
        <taxon>Chitinophagia</taxon>
        <taxon>Chitinophagales</taxon>
        <taxon>Chitinophagaceae</taxon>
        <taxon>Chitinophaga</taxon>
    </lineage>
</organism>
<keyword evidence="4" id="KW-0378">Hydrolase</keyword>
<proteinExistence type="predicted"/>
<protein>
    <submittedName>
        <fullName evidence="4">SGNH/GDSL hydrolase family protein</fullName>
    </submittedName>
</protein>
<gene>
    <name evidence="4" type="ORF">OL497_06405</name>
</gene>
<feature type="signal peptide" evidence="1">
    <location>
        <begin position="1"/>
        <end position="24"/>
    </location>
</feature>
<dbReference type="Gene3D" id="2.60.120.260">
    <property type="entry name" value="Galactose-binding domain-like"/>
    <property type="match status" value="1"/>
</dbReference>
<keyword evidence="1" id="KW-0732">Signal</keyword>
<dbReference type="RefSeq" id="WP_264728926.1">
    <property type="nucleotide sequence ID" value="NZ_JAPDNR010000001.1"/>
</dbReference>
<keyword evidence="5" id="KW-1185">Reference proteome</keyword>
<accession>A0ABT3IHS6</accession>
<evidence type="ECO:0000313" key="5">
    <source>
        <dbReference type="Proteomes" id="UP001207742"/>
    </source>
</evidence>
<dbReference type="InterPro" id="IPR032740">
    <property type="entry name" value="GxDLY"/>
</dbReference>
<dbReference type="GO" id="GO:0016787">
    <property type="term" value="F:hydrolase activity"/>
    <property type="evidence" value="ECO:0007669"/>
    <property type="project" value="UniProtKB-KW"/>
</dbReference>
<dbReference type="Pfam" id="PF14607">
    <property type="entry name" value="GxDLY"/>
    <property type="match status" value="1"/>
</dbReference>
<feature type="domain" description="SGNH hydrolase-type esterase N-terminal" evidence="3">
    <location>
        <begin position="32"/>
        <end position="172"/>
    </location>
</feature>
<evidence type="ECO:0000259" key="3">
    <source>
        <dbReference type="Pfam" id="PF14607"/>
    </source>
</evidence>
<comment type="caution">
    <text evidence="4">The sequence shown here is derived from an EMBL/GenBank/DDBJ whole genome shotgun (WGS) entry which is preliminary data.</text>
</comment>
<evidence type="ECO:0000259" key="2">
    <source>
        <dbReference type="Pfam" id="PF14606"/>
    </source>
</evidence>
<sequence>MYQKTRFLFASLTVLCFTGLSLYAQTSAPALNYHDARNFPVINQYHQEPNFNRLPASYKATVRPAVWALSMNSAGIAIRFRSNATNITARWKVMHNANMAHMTATGVKGLDLYALVNNQWQFVNSGIPEGSFNFQRTLLQDGDPGWREYLLFLPLYDGVDSLSIGIENGAEITAPQQLPLSDKQPIVYYGSSIIQGGCASRPGMAITNILTRRLQRPVINLGFSGNGMFESAVGAAICETKPALLIIDCNPNTAVELIHERAVKLVQQLRACHPTVPVLLVENYLYTGGNFHKAGKDADLQKRAELRKAFDDLIKAGVKNLHYQSGDGLIGDDLEGTIDSVHPTDIGMERFATKIQPMLQRLLKAKS</sequence>
<reference evidence="4 5" key="1">
    <citation type="submission" date="2022-10" db="EMBL/GenBank/DDBJ databases">
        <title>Chitinophaga nivalis PC15 sp. nov., isolated from Pyeongchang county, South Korea.</title>
        <authorList>
            <person name="Trinh H.N."/>
        </authorList>
    </citation>
    <scope>NUCLEOTIDE SEQUENCE [LARGE SCALE GENOMIC DNA]</scope>
    <source>
        <strain evidence="4 5">PC14</strain>
    </source>
</reference>
<dbReference type="Proteomes" id="UP001207742">
    <property type="component" value="Unassembled WGS sequence"/>
</dbReference>
<evidence type="ECO:0000256" key="1">
    <source>
        <dbReference type="SAM" id="SignalP"/>
    </source>
</evidence>
<dbReference type="InterPro" id="IPR036514">
    <property type="entry name" value="SGNH_hydro_sf"/>
</dbReference>
<feature type="domain" description="SGNH hydrolase-type esterase" evidence="2">
    <location>
        <begin position="184"/>
        <end position="360"/>
    </location>
</feature>